<dbReference type="PANTHER" id="PTHR33490">
    <property type="entry name" value="BLR5614 PROTEIN-RELATED"/>
    <property type="match status" value="1"/>
</dbReference>
<sequence length="348" mass="39473">MILTQLEPIANRTEGPMYYSIRHLTKFLYKTEVSESIMETRMHPRSDQNQRCLTFHLSVSPRCRVFSYRDHLANQVHHFDIPGQHGQLVIVAESLVEMQPHAAVPDSLPEGSWAELDRLVHEGDYWEMLLPSEFATPTPALAELADSLDLRRRDDPLSVLHKLNEQLFHYFDYKPLSTKVDSPIDLALSTKGGVCQDFSHIMIALLRSRLQIPCRYVSGYLYHGGDANDRSEASATHAWIEAFLPELGWVGFDPTNYLVAGDRHIRTAIGRDYSDVPPTHGVFRGRARSELTVAVRVTPSEGTPSLDRELPVPEDWSILVEKAQALPDQPPPPKRQHQQSQQQQSNTV</sequence>
<feature type="compositionally biased region" description="Low complexity" evidence="1">
    <location>
        <begin position="338"/>
        <end position="348"/>
    </location>
</feature>
<proteinExistence type="predicted"/>
<dbReference type="Gene3D" id="3.10.620.30">
    <property type="match status" value="1"/>
</dbReference>
<dbReference type="KEGG" id="gma:AciX8_4677"/>
<dbReference type="SMART" id="SM00460">
    <property type="entry name" value="TGc"/>
    <property type="match status" value="1"/>
</dbReference>
<dbReference type="PANTHER" id="PTHR33490:SF6">
    <property type="entry name" value="SLL1049 PROTEIN"/>
    <property type="match status" value="1"/>
</dbReference>
<name>G8NWR0_GRAMM</name>
<dbReference type="InterPro" id="IPR002931">
    <property type="entry name" value="Transglutaminase-like"/>
</dbReference>
<dbReference type="InterPro" id="IPR038765">
    <property type="entry name" value="Papain-like_cys_pep_sf"/>
</dbReference>
<feature type="domain" description="Transglutaminase-like" evidence="2">
    <location>
        <begin position="187"/>
        <end position="256"/>
    </location>
</feature>
<dbReference type="EMBL" id="CP003130">
    <property type="protein sequence ID" value="AEU38947.1"/>
    <property type="molecule type" value="Genomic_DNA"/>
</dbReference>
<dbReference type="eggNOG" id="COG1305">
    <property type="taxonomic scope" value="Bacteria"/>
</dbReference>
<keyword evidence="4" id="KW-1185">Reference proteome</keyword>
<reference evidence="3 4" key="1">
    <citation type="submission" date="2011-11" db="EMBL/GenBank/DDBJ databases">
        <title>Complete sequence of Granulicella mallensis MP5ACTX8.</title>
        <authorList>
            <consortium name="US DOE Joint Genome Institute"/>
            <person name="Lucas S."/>
            <person name="Copeland A."/>
            <person name="Lapidus A."/>
            <person name="Cheng J.-F."/>
            <person name="Goodwin L."/>
            <person name="Pitluck S."/>
            <person name="Peters L."/>
            <person name="Lu M."/>
            <person name="Detter J.C."/>
            <person name="Han C."/>
            <person name="Tapia R."/>
            <person name="Land M."/>
            <person name="Hauser L."/>
            <person name="Kyrpides N."/>
            <person name="Ivanova N."/>
            <person name="Mikhailova N."/>
            <person name="Pagani I."/>
            <person name="Rawat S."/>
            <person name="Mannisto M."/>
            <person name="Haggblom M."/>
            <person name="Woyke T."/>
        </authorList>
    </citation>
    <scope>NUCLEOTIDE SEQUENCE [LARGE SCALE GENOMIC DNA]</scope>
    <source>
        <strain evidence="4">ATCC BAA-1857 / DSM 23137 / MP5ACTX8</strain>
    </source>
</reference>
<evidence type="ECO:0000313" key="3">
    <source>
        <dbReference type="EMBL" id="AEU38947.1"/>
    </source>
</evidence>
<dbReference type="SUPFAM" id="SSF54001">
    <property type="entry name" value="Cysteine proteinases"/>
    <property type="match status" value="1"/>
</dbReference>
<organism evidence="3 4">
    <name type="scientific">Granulicella mallensis (strain ATCC BAA-1857 / DSM 23137 / MP5ACTX8)</name>
    <dbReference type="NCBI Taxonomy" id="682795"/>
    <lineage>
        <taxon>Bacteria</taxon>
        <taxon>Pseudomonadati</taxon>
        <taxon>Acidobacteriota</taxon>
        <taxon>Terriglobia</taxon>
        <taxon>Terriglobales</taxon>
        <taxon>Acidobacteriaceae</taxon>
        <taxon>Granulicella</taxon>
    </lineage>
</organism>
<evidence type="ECO:0000256" key="1">
    <source>
        <dbReference type="SAM" id="MobiDB-lite"/>
    </source>
</evidence>
<dbReference type="Proteomes" id="UP000007113">
    <property type="component" value="Chromosome"/>
</dbReference>
<dbReference type="Pfam" id="PF01841">
    <property type="entry name" value="Transglut_core"/>
    <property type="match status" value="1"/>
</dbReference>
<dbReference type="HOGENOM" id="CLU_008973_1_0_0"/>
<dbReference type="InterPro" id="IPR013589">
    <property type="entry name" value="Bac_transglu_N"/>
</dbReference>
<feature type="region of interest" description="Disordered" evidence="1">
    <location>
        <begin position="299"/>
        <end position="348"/>
    </location>
</feature>
<evidence type="ECO:0000259" key="2">
    <source>
        <dbReference type="SMART" id="SM00460"/>
    </source>
</evidence>
<dbReference type="STRING" id="682795.AciX8_4677"/>
<accession>G8NWR0</accession>
<dbReference type="AlphaFoldDB" id="G8NWR0"/>
<evidence type="ECO:0000313" key="4">
    <source>
        <dbReference type="Proteomes" id="UP000007113"/>
    </source>
</evidence>
<protein>
    <submittedName>
        <fullName evidence="3">Transglutaminase domain protein</fullName>
    </submittedName>
</protein>
<gene>
    <name evidence="3" type="ordered locus">AciX8_4677</name>
</gene>
<dbReference type="Pfam" id="PF08379">
    <property type="entry name" value="Bact_transglu_N"/>
    <property type="match status" value="1"/>
</dbReference>